<dbReference type="InterPro" id="IPR013785">
    <property type="entry name" value="Aldolase_TIM"/>
</dbReference>
<sequence length="292" mass="32025">MTTLDDRPTTTIGTTTTTPTTAFDFVPRAHRPAKPRTYGLTEVRGPYYSTYGTRHLQDVLEVAGQWVDGVKWAGGSFALLPREQVRAFSDVAHEHGAYISSGGWIETVLRYGEQYVDAYLKEAKEVGFDVIEISTGFISVPTSGLLRLVEKVKKAGLKAKPELGIQFGSGGDSTEAELAAEGKKDVGDLIERAKRALDAGADIIMIESEGITENVTDWNTGAVAQIINGVGLEHVMFEAADPLVFEWYIKNYGNEVNLFVDHSQVLQLEGLRQNIWGNKSTWGRIVNPVFGD</sequence>
<accession>A0A1G8B0S6</accession>
<dbReference type="SUPFAM" id="SSF102110">
    <property type="entry name" value="(2r)-phospho-3-sulfolactate synthase ComA"/>
    <property type="match status" value="1"/>
</dbReference>
<dbReference type="PANTHER" id="PTHR48413">
    <property type="match status" value="1"/>
</dbReference>
<dbReference type="InterPro" id="IPR003830">
    <property type="entry name" value="ComA_synth"/>
</dbReference>
<gene>
    <name evidence="3" type="ORF">SAMN05444695_101599</name>
</gene>
<dbReference type="EMBL" id="FNDN01000001">
    <property type="protein sequence ID" value="SDH26633.1"/>
    <property type="molecule type" value="Genomic_DNA"/>
</dbReference>
<evidence type="ECO:0000313" key="4">
    <source>
        <dbReference type="Proteomes" id="UP000183263"/>
    </source>
</evidence>
<dbReference type="AlphaFoldDB" id="A0A1G8B0S6"/>
<dbReference type="Pfam" id="PF02679">
    <property type="entry name" value="ComA"/>
    <property type="match status" value="1"/>
</dbReference>
<dbReference type="Gene3D" id="3.20.20.70">
    <property type="entry name" value="Aldolase class I"/>
    <property type="match status" value="1"/>
</dbReference>
<comment type="similarity">
    <text evidence="1">Belongs to the phosphosulfolactate synthase family.</text>
</comment>
<dbReference type="InterPro" id="IPR036112">
    <property type="entry name" value="ComA_synth_sf"/>
</dbReference>
<dbReference type="Proteomes" id="UP000183263">
    <property type="component" value="Unassembled WGS sequence"/>
</dbReference>
<feature type="compositionally biased region" description="Low complexity" evidence="2">
    <location>
        <begin position="9"/>
        <end position="20"/>
    </location>
</feature>
<feature type="region of interest" description="Disordered" evidence="2">
    <location>
        <begin position="1"/>
        <end position="20"/>
    </location>
</feature>
<organism evidence="3 4">
    <name type="scientific">Rhodococcus triatomae</name>
    <dbReference type="NCBI Taxonomy" id="300028"/>
    <lineage>
        <taxon>Bacteria</taxon>
        <taxon>Bacillati</taxon>
        <taxon>Actinomycetota</taxon>
        <taxon>Actinomycetes</taxon>
        <taxon>Mycobacteriales</taxon>
        <taxon>Nocardiaceae</taxon>
        <taxon>Rhodococcus</taxon>
    </lineage>
</organism>
<evidence type="ECO:0000256" key="2">
    <source>
        <dbReference type="SAM" id="MobiDB-lite"/>
    </source>
</evidence>
<evidence type="ECO:0000313" key="3">
    <source>
        <dbReference type="EMBL" id="SDH26633.1"/>
    </source>
</evidence>
<evidence type="ECO:0000256" key="1">
    <source>
        <dbReference type="ARBA" id="ARBA00010424"/>
    </source>
</evidence>
<proteinExistence type="inferred from homology"/>
<keyword evidence="4" id="KW-1185">Reference proteome</keyword>
<dbReference type="PANTHER" id="PTHR48413:SF1">
    <property type="entry name" value="PROTEIN HEAT-STRESS-ASSOCIATED 32"/>
    <property type="match status" value="1"/>
</dbReference>
<reference evidence="3 4" key="1">
    <citation type="submission" date="2016-10" db="EMBL/GenBank/DDBJ databases">
        <authorList>
            <person name="de Groot N.N."/>
        </authorList>
    </citation>
    <scope>NUCLEOTIDE SEQUENCE [LARGE SCALE GENOMIC DNA]</scope>
    <source>
        <strain evidence="3 4">DSM 44892</strain>
    </source>
</reference>
<protein>
    <submittedName>
        <fullName evidence="3">Phosphosulfolactate synthase, CoM biosynthesis protein A</fullName>
    </submittedName>
</protein>
<dbReference type="RefSeq" id="WP_246442518.1">
    <property type="nucleotide sequence ID" value="NZ_CP048813.1"/>
</dbReference>
<name>A0A1G8B0S6_9NOCA</name>